<organism evidence="2 3">
    <name type="scientific">Roseburia faecis</name>
    <dbReference type="NCBI Taxonomy" id="301302"/>
    <lineage>
        <taxon>Bacteria</taxon>
        <taxon>Bacillati</taxon>
        <taxon>Bacillota</taxon>
        <taxon>Clostridia</taxon>
        <taxon>Lachnospirales</taxon>
        <taxon>Lachnospiraceae</taxon>
        <taxon>Roseburia</taxon>
    </lineage>
</organism>
<dbReference type="GO" id="GO:0003677">
    <property type="term" value="F:DNA binding"/>
    <property type="evidence" value="ECO:0007669"/>
    <property type="project" value="InterPro"/>
</dbReference>
<dbReference type="InterPro" id="IPR001387">
    <property type="entry name" value="Cro/C1-type_HTH"/>
</dbReference>
<proteinExistence type="predicted"/>
<reference evidence="2 3" key="1">
    <citation type="submission" date="2015-09" db="EMBL/GenBank/DDBJ databases">
        <authorList>
            <consortium name="Pathogen Informatics"/>
        </authorList>
    </citation>
    <scope>NUCLEOTIDE SEQUENCE [LARGE SCALE GENOMIC DNA]</scope>
    <source>
        <strain evidence="2 3">2789STDY5608863</strain>
    </source>
</reference>
<feature type="domain" description="HTH cro/C1-type" evidence="1">
    <location>
        <begin position="8"/>
        <end position="63"/>
    </location>
</feature>
<dbReference type="Pfam" id="PF01381">
    <property type="entry name" value="HTH_3"/>
    <property type="match status" value="1"/>
</dbReference>
<name>A0A173S886_9FIRM</name>
<dbReference type="SMART" id="SM00530">
    <property type="entry name" value="HTH_XRE"/>
    <property type="match status" value="1"/>
</dbReference>
<dbReference type="EMBL" id="CYXV01000004">
    <property type="protein sequence ID" value="CUM86471.1"/>
    <property type="molecule type" value="Genomic_DNA"/>
</dbReference>
<dbReference type="RefSeq" id="WP_070103586.1">
    <property type="nucleotide sequence ID" value="NZ_CYXV01000004.1"/>
</dbReference>
<dbReference type="Proteomes" id="UP000095495">
    <property type="component" value="Unassembled WGS sequence"/>
</dbReference>
<dbReference type="AlphaFoldDB" id="A0A173S886"/>
<dbReference type="CDD" id="cd00093">
    <property type="entry name" value="HTH_XRE"/>
    <property type="match status" value="1"/>
</dbReference>
<dbReference type="PROSITE" id="PS50943">
    <property type="entry name" value="HTH_CROC1"/>
    <property type="match status" value="1"/>
</dbReference>
<evidence type="ECO:0000313" key="3">
    <source>
        <dbReference type="Proteomes" id="UP000095495"/>
    </source>
</evidence>
<accession>A0A173S886</accession>
<dbReference type="SUPFAM" id="SSF47413">
    <property type="entry name" value="lambda repressor-like DNA-binding domains"/>
    <property type="match status" value="1"/>
</dbReference>
<protein>
    <submittedName>
        <fullName evidence="2">Transcriptional repressor DicA</fullName>
    </submittedName>
</protein>
<evidence type="ECO:0000313" key="2">
    <source>
        <dbReference type="EMBL" id="CUM86471.1"/>
    </source>
</evidence>
<sequence>MLDLYKNIKERRLALKMSQDTLAELTGYKDRSSIAKIEKGDVDISESKIRDFAKALKTTPQELMGWDEPEKPTTIAAHFDGDEYTPEELDEIKAFAEFVKSKRK</sequence>
<dbReference type="InterPro" id="IPR010982">
    <property type="entry name" value="Lambda_DNA-bd_dom_sf"/>
</dbReference>
<evidence type="ECO:0000259" key="1">
    <source>
        <dbReference type="PROSITE" id="PS50943"/>
    </source>
</evidence>
<gene>
    <name evidence="2" type="ORF">ERS852420_01164</name>
</gene>
<dbReference type="Gene3D" id="1.10.260.40">
    <property type="entry name" value="lambda repressor-like DNA-binding domains"/>
    <property type="match status" value="1"/>
</dbReference>